<evidence type="ECO:0000313" key="7">
    <source>
        <dbReference type="EMBL" id="VDG75454.1"/>
    </source>
</evidence>
<dbReference type="PANTHER" id="PTHR36449:SF1">
    <property type="entry name" value="ACETYLTRANSFERASE"/>
    <property type="match status" value="1"/>
</dbReference>
<evidence type="ECO:0000256" key="3">
    <source>
        <dbReference type="ARBA" id="ARBA00022679"/>
    </source>
</evidence>
<evidence type="ECO:0000313" key="8">
    <source>
        <dbReference type="Proteomes" id="UP000269974"/>
    </source>
</evidence>
<evidence type="ECO:0000256" key="2">
    <source>
        <dbReference type="ARBA" id="ARBA00022649"/>
    </source>
</evidence>
<evidence type="ECO:0000256" key="1">
    <source>
        <dbReference type="ARBA" id="ARBA00022491"/>
    </source>
</evidence>
<reference evidence="7 8" key="1">
    <citation type="submission" date="2018-11" db="EMBL/GenBank/DDBJ databases">
        <authorList>
            <consortium name="Pathogen Informatics"/>
        </authorList>
    </citation>
    <scope>NUCLEOTIDE SEQUENCE [LARGE SCALE GENOMIC DNA]</scope>
    <source>
        <strain evidence="7 8">NCTC10327</strain>
    </source>
</reference>
<feature type="domain" description="N-acetyltransferase" evidence="6">
    <location>
        <begin position="38"/>
        <end position="168"/>
    </location>
</feature>
<keyword evidence="3" id="KW-0808">Transferase</keyword>
<gene>
    <name evidence="7" type="ORF">NCTC10327_00169</name>
</gene>
<protein>
    <recommendedName>
        <fullName evidence="6">N-acetyltransferase domain-containing protein</fullName>
    </recommendedName>
</protein>
<dbReference type="GO" id="GO:0016747">
    <property type="term" value="F:acyltransferase activity, transferring groups other than amino-acyl groups"/>
    <property type="evidence" value="ECO:0007669"/>
    <property type="project" value="InterPro"/>
</dbReference>
<dbReference type="InterPro" id="IPR000182">
    <property type="entry name" value="GNAT_dom"/>
</dbReference>
<evidence type="ECO:0000256" key="5">
    <source>
        <dbReference type="ARBA" id="ARBA00049880"/>
    </source>
</evidence>
<sequence length="192" mass="21674">MTDEKLTGFLSEKGLCLRLLDDEHMIDWFDCGRDEKMNSWLSRHARKWQAERLCQVWILSYSETPGDPIGFFTLSAHQVAPAFVPKGHRADAGENKSWVNNLDTAFPASLLGKFALAAHAQGKGLGNTLMLCVYAQHLRAAEYQGSKFLVLDVQNDSLAKYYQKRFGFMRQKGSKRMIKSTETILAELKAAL</sequence>
<comment type="catalytic activity">
    <reaction evidence="5">
        <text>glycyl-tRNA(Gly) + acetyl-CoA = N-acetylglycyl-tRNA(Gly) + CoA + H(+)</text>
        <dbReference type="Rhea" id="RHEA:81867"/>
        <dbReference type="Rhea" id="RHEA-COMP:9683"/>
        <dbReference type="Rhea" id="RHEA-COMP:19766"/>
        <dbReference type="ChEBI" id="CHEBI:15378"/>
        <dbReference type="ChEBI" id="CHEBI:57287"/>
        <dbReference type="ChEBI" id="CHEBI:57288"/>
        <dbReference type="ChEBI" id="CHEBI:78522"/>
        <dbReference type="ChEBI" id="CHEBI:232036"/>
    </reaction>
</comment>
<dbReference type="Gene3D" id="3.40.630.30">
    <property type="match status" value="1"/>
</dbReference>
<dbReference type="RefSeq" id="WP_185933577.1">
    <property type="nucleotide sequence ID" value="NZ_UYIO01000001.1"/>
</dbReference>
<dbReference type="AlphaFoldDB" id="A0A7Z9C7L0"/>
<accession>A0A7Z9C7L0</accession>
<name>A0A7Z9C7L0_9ACTO</name>
<keyword evidence="1" id="KW-0678">Repressor</keyword>
<keyword evidence="4" id="KW-0012">Acyltransferase</keyword>
<organism evidence="7 8">
    <name type="scientific">Actinobaculum suis</name>
    <dbReference type="NCBI Taxonomy" id="1657"/>
    <lineage>
        <taxon>Bacteria</taxon>
        <taxon>Bacillati</taxon>
        <taxon>Actinomycetota</taxon>
        <taxon>Actinomycetes</taxon>
        <taxon>Actinomycetales</taxon>
        <taxon>Actinomycetaceae</taxon>
        <taxon>Actinobaculum</taxon>
    </lineage>
</organism>
<keyword evidence="2" id="KW-1277">Toxin-antitoxin system</keyword>
<dbReference type="SUPFAM" id="SSF55729">
    <property type="entry name" value="Acyl-CoA N-acyltransferases (Nat)"/>
    <property type="match status" value="1"/>
</dbReference>
<evidence type="ECO:0000256" key="4">
    <source>
        <dbReference type="ARBA" id="ARBA00023315"/>
    </source>
</evidence>
<dbReference type="EMBL" id="UYIO01000001">
    <property type="protein sequence ID" value="VDG75454.1"/>
    <property type="molecule type" value="Genomic_DNA"/>
</dbReference>
<proteinExistence type="predicted"/>
<comment type="caution">
    <text evidence="7">The sequence shown here is derived from an EMBL/GenBank/DDBJ whole genome shotgun (WGS) entry which is preliminary data.</text>
</comment>
<dbReference type="PANTHER" id="PTHR36449">
    <property type="entry name" value="ACETYLTRANSFERASE-RELATED"/>
    <property type="match status" value="1"/>
</dbReference>
<evidence type="ECO:0000259" key="6">
    <source>
        <dbReference type="Pfam" id="PF00583"/>
    </source>
</evidence>
<dbReference type="InterPro" id="IPR016181">
    <property type="entry name" value="Acyl_CoA_acyltransferase"/>
</dbReference>
<dbReference type="Pfam" id="PF00583">
    <property type="entry name" value="Acetyltransf_1"/>
    <property type="match status" value="1"/>
</dbReference>
<dbReference type="Proteomes" id="UP000269974">
    <property type="component" value="Unassembled WGS sequence"/>
</dbReference>